<dbReference type="PANTHER" id="PTHR12056:SF2">
    <property type="entry name" value="GEO11084P1"/>
    <property type="match status" value="1"/>
</dbReference>
<comment type="similarity">
    <text evidence="5">Belongs to the archaeal Rpo12/eukaryotic RPC10 RNA polymerase subunit family.</text>
</comment>
<organism evidence="6 7">
    <name type="scientific">Ampelomyces quisqualis</name>
    <name type="common">Powdery mildew agent</name>
    <dbReference type="NCBI Taxonomy" id="50730"/>
    <lineage>
        <taxon>Eukaryota</taxon>
        <taxon>Fungi</taxon>
        <taxon>Dikarya</taxon>
        <taxon>Ascomycota</taxon>
        <taxon>Pezizomycotina</taxon>
        <taxon>Dothideomycetes</taxon>
        <taxon>Pleosporomycetidae</taxon>
        <taxon>Pleosporales</taxon>
        <taxon>Pleosporineae</taxon>
        <taxon>Phaeosphaeriaceae</taxon>
        <taxon>Ampelomyces</taxon>
    </lineage>
</organism>
<dbReference type="PANTHER" id="PTHR12056">
    <property type="entry name" value="DNA-DIRECTED RNA POLYMERASES I, II, AND III"/>
    <property type="match status" value="1"/>
</dbReference>
<dbReference type="OrthoDB" id="5585087at2759"/>
<dbReference type="AlphaFoldDB" id="A0A6A5QJE1"/>
<dbReference type="InterPro" id="IPR006591">
    <property type="entry name" value="RNAP_P/RPABC4"/>
</dbReference>
<keyword evidence="3" id="KW-0862">Zinc</keyword>
<feature type="non-terminal residue" evidence="6">
    <location>
        <position position="51"/>
    </location>
</feature>
<dbReference type="Gene3D" id="2.20.28.30">
    <property type="entry name" value="RNA polymerase ii, chain L"/>
    <property type="match status" value="1"/>
</dbReference>
<gene>
    <name evidence="6" type="ORF">BDU57DRAFT_430750</name>
</gene>
<dbReference type="GO" id="GO:0005736">
    <property type="term" value="C:RNA polymerase I complex"/>
    <property type="evidence" value="ECO:0007669"/>
    <property type="project" value="TreeGrafter"/>
</dbReference>
<evidence type="ECO:0000256" key="2">
    <source>
        <dbReference type="ARBA" id="ARBA00022723"/>
    </source>
</evidence>
<dbReference type="GO" id="GO:0008270">
    <property type="term" value="F:zinc ion binding"/>
    <property type="evidence" value="ECO:0007669"/>
    <property type="project" value="InterPro"/>
</dbReference>
<keyword evidence="7" id="KW-1185">Reference proteome</keyword>
<dbReference type="GO" id="GO:0003899">
    <property type="term" value="F:DNA-directed RNA polymerase activity"/>
    <property type="evidence" value="ECO:0007669"/>
    <property type="project" value="InterPro"/>
</dbReference>
<keyword evidence="2" id="KW-0479">Metal-binding</keyword>
<reference evidence="6" key="1">
    <citation type="journal article" date="2020" name="Stud. Mycol.">
        <title>101 Dothideomycetes genomes: a test case for predicting lifestyles and emergence of pathogens.</title>
        <authorList>
            <person name="Haridas S."/>
            <person name="Albert R."/>
            <person name="Binder M."/>
            <person name="Bloem J."/>
            <person name="Labutti K."/>
            <person name="Salamov A."/>
            <person name="Andreopoulos B."/>
            <person name="Baker S."/>
            <person name="Barry K."/>
            <person name="Bills G."/>
            <person name="Bluhm B."/>
            <person name="Cannon C."/>
            <person name="Castanera R."/>
            <person name="Culley D."/>
            <person name="Daum C."/>
            <person name="Ezra D."/>
            <person name="Gonzalez J."/>
            <person name="Henrissat B."/>
            <person name="Kuo A."/>
            <person name="Liang C."/>
            <person name="Lipzen A."/>
            <person name="Lutzoni F."/>
            <person name="Magnuson J."/>
            <person name="Mondo S."/>
            <person name="Nolan M."/>
            <person name="Ohm R."/>
            <person name="Pangilinan J."/>
            <person name="Park H.-J."/>
            <person name="Ramirez L."/>
            <person name="Alfaro M."/>
            <person name="Sun H."/>
            <person name="Tritt A."/>
            <person name="Yoshinaga Y."/>
            <person name="Zwiers L.-H."/>
            <person name="Turgeon B."/>
            <person name="Goodwin S."/>
            <person name="Spatafora J."/>
            <person name="Crous P."/>
            <person name="Grigoriev I."/>
        </authorList>
    </citation>
    <scope>NUCLEOTIDE SEQUENCE</scope>
    <source>
        <strain evidence="6">HMLAC05119</strain>
    </source>
</reference>
<dbReference type="Pfam" id="PF03604">
    <property type="entry name" value="Zn_ribbon_RPAB4"/>
    <property type="match status" value="1"/>
</dbReference>
<evidence type="ECO:0000313" key="6">
    <source>
        <dbReference type="EMBL" id="KAF1915492.1"/>
    </source>
</evidence>
<feature type="non-terminal residue" evidence="6">
    <location>
        <position position="1"/>
    </location>
</feature>
<protein>
    <recommendedName>
        <fullName evidence="8">DNA directed RNA polymerase</fullName>
    </recommendedName>
</protein>
<evidence type="ECO:0008006" key="8">
    <source>
        <dbReference type="Google" id="ProtNLM"/>
    </source>
</evidence>
<dbReference type="Proteomes" id="UP000800096">
    <property type="component" value="Unassembled WGS sequence"/>
</dbReference>
<keyword evidence="4" id="KW-0539">Nucleus</keyword>
<evidence type="ECO:0000256" key="1">
    <source>
        <dbReference type="ARBA" id="ARBA00004123"/>
    </source>
</evidence>
<dbReference type="InterPro" id="IPR029040">
    <property type="entry name" value="RPABC4/Spt4"/>
</dbReference>
<dbReference type="GO" id="GO:0005666">
    <property type="term" value="C:RNA polymerase III complex"/>
    <property type="evidence" value="ECO:0007669"/>
    <property type="project" value="TreeGrafter"/>
</dbReference>
<dbReference type="GO" id="GO:0003677">
    <property type="term" value="F:DNA binding"/>
    <property type="evidence" value="ECO:0007669"/>
    <property type="project" value="InterPro"/>
</dbReference>
<dbReference type="SUPFAM" id="SSF63393">
    <property type="entry name" value="RNA polymerase subunits"/>
    <property type="match status" value="1"/>
</dbReference>
<dbReference type="SMART" id="SM00659">
    <property type="entry name" value="RPOLCX"/>
    <property type="match status" value="1"/>
</dbReference>
<dbReference type="InterPro" id="IPR039747">
    <property type="entry name" value="RPABC4"/>
</dbReference>
<proteinExistence type="inferred from homology"/>
<evidence type="ECO:0000313" key="7">
    <source>
        <dbReference type="Proteomes" id="UP000800096"/>
    </source>
</evidence>
<comment type="subcellular location">
    <subcellularLocation>
        <location evidence="1">Nucleus</location>
    </subcellularLocation>
</comment>
<name>A0A6A5QJE1_AMPQU</name>
<evidence type="ECO:0000256" key="4">
    <source>
        <dbReference type="ARBA" id="ARBA00023242"/>
    </source>
</evidence>
<dbReference type="EMBL" id="ML979136">
    <property type="protein sequence ID" value="KAF1915492.1"/>
    <property type="molecule type" value="Genomic_DNA"/>
</dbReference>
<evidence type="ECO:0000256" key="5">
    <source>
        <dbReference type="ARBA" id="ARBA00025770"/>
    </source>
</evidence>
<dbReference type="GO" id="GO:0005665">
    <property type="term" value="C:RNA polymerase II, core complex"/>
    <property type="evidence" value="ECO:0007669"/>
    <property type="project" value="TreeGrafter"/>
</dbReference>
<evidence type="ECO:0000256" key="3">
    <source>
        <dbReference type="ARBA" id="ARBA00022833"/>
    </source>
</evidence>
<sequence>EESAWSMMYNCAAGCLEPIRIRRGEPLRCHTCGYRIVYKQRTKRMVQFEAR</sequence>
<accession>A0A6A5QJE1</accession>
<dbReference type="GO" id="GO:0006351">
    <property type="term" value="P:DNA-templated transcription"/>
    <property type="evidence" value="ECO:0007669"/>
    <property type="project" value="InterPro"/>
</dbReference>